<sequence>MSTETQKVDVLAVLAALSFQTRQRGGWTSASTIDDARDAVAELIAKAQAMLDRIAFESAEKEYDYQYSDLSAALARVGGDA</sequence>
<dbReference type="RefSeq" id="WP_166698064.1">
    <property type="nucleotide sequence ID" value="NZ_JAAQTL010000001.1"/>
</dbReference>
<dbReference type="EMBL" id="JAAQTL010000001">
    <property type="protein sequence ID" value="NID14346.1"/>
    <property type="molecule type" value="Genomic_DNA"/>
</dbReference>
<reference evidence="1 2" key="1">
    <citation type="journal article" date="2006" name="Int. J. Syst. Evol. Microbiol.">
        <title>Dyella yeojuensis sp. nov., isolated from greenhouse soil in Korea.</title>
        <authorList>
            <person name="Kim B.Y."/>
            <person name="Weon H.Y."/>
            <person name="Lee K.H."/>
            <person name="Seok S.J."/>
            <person name="Kwon S.W."/>
            <person name="Go S.J."/>
            <person name="Stackebrandt E."/>
        </authorList>
    </citation>
    <scope>NUCLEOTIDE SEQUENCE [LARGE SCALE GENOMIC DNA]</scope>
    <source>
        <strain evidence="1 2">DSM 17673</strain>
    </source>
</reference>
<keyword evidence="2" id="KW-1185">Reference proteome</keyword>
<evidence type="ECO:0000313" key="1">
    <source>
        <dbReference type="EMBL" id="NID14346.1"/>
    </source>
</evidence>
<protein>
    <submittedName>
        <fullName evidence="1">Uncharacterized protein</fullName>
    </submittedName>
</protein>
<dbReference type="AlphaFoldDB" id="A0A7X5QS08"/>
<dbReference type="Proteomes" id="UP000518878">
    <property type="component" value="Unassembled WGS sequence"/>
</dbReference>
<name>A0A7X5QS08_9GAMM</name>
<proteinExistence type="predicted"/>
<gene>
    <name evidence="1" type="ORF">HBF32_02570</name>
</gene>
<comment type="caution">
    <text evidence="1">The sequence shown here is derived from an EMBL/GenBank/DDBJ whole genome shotgun (WGS) entry which is preliminary data.</text>
</comment>
<accession>A0A7X5QS08</accession>
<organism evidence="1 2">
    <name type="scientific">Luteibacter yeojuensis</name>
    <dbReference type="NCBI Taxonomy" id="345309"/>
    <lineage>
        <taxon>Bacteria</taxon>
        <taxon>Pseudomonadati</taxon>
        <taxon>Pseudomonadota</taxon>
        <taxon>Gammaproteobacteria</taxon>
        <taxon>Lysobacterales</taxon>
        <taxon>Rhodanobacteraceae</taxon>
        <taxon>Luteibacter</taxon>
    </lineage>
</organism>
<evidence type="ECO:0000313" key="2">
    <source>
        <dbReference type="Proteomes" id="UP000518878"/>
    </source>
</evidence>